<protein>
    <submittedName>
        <fullName evidence="1">Uncharacterized protein</fullName>
    </submittedName>
</protein>
<dbReference type="AlphaFoldDB" id="A0AAU9RQN1"/>
<sequence>MNVISEPRHAKAKAIEAIEEFRTYIEKGKLPGWELDLCGDCWVSEGCLVDLNDDPAPIDAHMYRAKVCDEENGEHGWVHIRQSIHNPDIAVNLQSSVSGGCKSMSRVLEDRYASFLPSPDTSNFLELIRFHFLH</sequence>
<dbReference type="Proteomes" id="UP000836841">
    <property type="component" value="Unassembled WGS sequence"/>
</dbReference>
<name>A0AAU9RQN1_THLAR</name>
<organism evidence="1 2">
    <name type="scientific">Thlaspi arvense</name>
    <name type="common">Field penny-cress</name>
    <dbReference type="NCBI Taxonomy" id="13288"/>
    <lineage>
        <taxon>Eukaryota</taxon>
        <taxon>Viridiplantae</taxon>
        <taxon>Streptophyta</taxon>
        <taxon>Embryophyta</taxon>
        <taxon>Tracheophyta</taxon>
        <taxon>Spermatophyta</taxon>
        <taxon>Magnoliopsida</taxon>
        <taxon>eudicotyledons</taxon>
        <taxon>Gunneridae</taxon>
        <taxon>Pentapetalae</taxon>
        <taxon>rosids</taxon>
        <taxon>malvids</taxon>
        <taxon>Brassicales</taxon>
        <taxon>Brassicaceae</taxon>
        <taxon>Thlaspideae</taxon>
        <taxon>Thlaspi</taxon>
    </lineage>
</organism>
<reference evidence="1 2" key="1">
    <citation type="submission" date="2022-03" db="EMBL/GenBank/DDBJ databases">
        <authorList>
            <person name="Nunn A."/>
            <person name="Chopra R."/>
            <person name="Nunn A."/>
            <person name="Contreras Garrido A."/>
        </authorList>
    </citation>
    <scope>NUCLEOTIDE SEQUENCE [LARGE SCALE GENOMIC DNA]</scope>
</reference>
<evidence type="ECO:0000313" key="2">
    <source>
        <dbReference type="Proteomes" id="UP000836841"/>
    </source>
</evidence>
<evidence type="ECO:0000313" key="1">
    <source>
        <dbReference type="EMBL" id="CAH2049009.1"/>
    </source>
</evidence>
<gene>
    <name evidence="1" type="ORF">TAV2_LOCUS8186</name>
</gene>
<comment type="caution">
    <text evidence="1">The sequence shown here is derived from an EMBL/GenBank/DDBJ whole genome shotgun (WGS) entry which is preliminary data.</text>
</comment>
<keyword evidence="2" id="KW-1185">Reference proteome</keyword>
<accession>A0AAU9RQN1</accession>
<proteinExistence type="predicted"/>
<dbReference type="EMBL" id="CAJVSB020000253">
    <property type="protein sequence ID" value="CAH2049009.1"/>
    <property type="molecule type" value="Genomic_DNA"/>
</dbReference>